<evidence type="ECO:0000313" key="2">
    <source>
        <dbReference type="EMBL" id="MDQ0339933.1"/>
    </source>
</evidence>
<dbReference type="PANTHER" id="PTHR43845">
    <property type="entry name" value="BLR5969 PROTEIN"/>
    <property type="match status" value="1"/>
</dbReference>
<evidence type="ECO:0000259" key="1">
    <source>
        <dbReference type="Pfam" id="PF00501"/>
    </source>
</evidence>
<keyword evidence="3" id="KW-1185">Reference proteome</keyword>
<organism evidence="2 3">
    <name type="scientific">Caldalkalibacillus uzonensis</name>
    <dbReference type="NCBI Taxonomy" id="353224"/>
    <lineage>
        <taxon>Bacteria</taxon>
        <taxon>Bacillati</taxon>
        <taxon>Bacillota</taxon>
        <taxon>Bacilli</taxon>
        <taxon>Bacillales</taxon>
        <taxon>Bacillaceae</taxon>
        <taxon>Caldalkalibacillus</taxon>
    </lineage>
</organism>
<dbReference type="EC" id="6.2.1.30" evidence="2"/>
<feature type="domain" description="AMP-dependent synthetase/ligase" evidence="1">
    <location>
        <begin position="119"/>
        <end position="258"/>
    </location>
</feature>
<dbReference type="GO" id="GO:0047475">
    <property type="term" value="F:phenylacetate-CoA ligase activity"/>
    <property type="evidence" value="ECO:0007669"/>
    <property type="project" value="UniProtKB-EC"/>
</dbReference>
<sequence length="386" mass="43331">MWRHILEQVRKHPGWQRYYSSQGIDLSGIETEEEFKRLPILKKSDLPRLQKEHPPFAGLADEVQVARIFVSPGPIYDPQGTAKDYWHFAPLLRKIEVGEGDIVQNTFSYHLSPAGFMFDTAARAAGAKVVPAGTGNTALQVDIMRDLQVTTYVGTPGFLLHLLRTAEEKGLSPGRELALNKAIFTAEKVTEEMDRFFQERGIVYIDAYGTADLGCVAYRLPSEKGFTLVDDVYVQICDPGSGHELDGHMTGELVISRASQVYPLVRFGTGDLSRWVERGQRIAGVLGRVGDSYKVKGMFVHAHQLKEAMELLPDVEYYQAVITHEHGQDQLTIKVELKSDSPLPSDEQLSGWTRSVQEVIRVKPRLIVTARGTLFRVEKPFVDHRT</sequence>
<name>A0ABU0CUZ2_9BACI</name>
<dbReference type="Pfam" id="PF00501">
    <property type="entry name" value="AMP-binding"/>
    <property type="match status" value="1"/>
</dbReference>
<accession>A0ABU0CUZ2</accession>
<evidence type="ECO:0000313" key="3">
    <source>
        <dbReference type="Proteomes" id="UP001232445"/>
    </source>
</evidence>
<dbReference type="InterPro" id="IPR042099">
    <property type="entry name" value="ANL_N_sf"/>
</dbReference>
<gene>
    <name evidence="2" type="ORF">J2S00_002728</name>
</gene>
<dbReference type="InterPro" id="IPR000873">
    <property type="entry name" value="AMP-dep_synth/lig_dom"/>
</dbReference>
<keyword evidence="2" id="KW-0436">Ligase</keyword>
<dbReference type="RefSeq" id="WP_307340681.1">
    <property type="nucleotide sequence ID" value="NZ_JAUSUQ010000010.1"/>
</dbReference>
<proteinExistence type="predicted"/>
<reference evidence="2 3" key="1">
    <citation type="submission" date="2023-07" db="EMBL/GenBank/DDBJ databases">
        <title>Genomic Encyclopedia of Type Strains, Phase IV (KMG-IV): sequencing the most valuable type-strain genomes for metagenomic binning, comparative biology and taxonomic classification.</title>
        <authorList>
            <person name="Goeker M."/>
        </authorList>
    </citation>
    <scope>NUCLEOTIDE SEQUENCE [LARGE SCALE GENOMIC DNA]</scope>
    <source>
        <strain evidence="2 3">DSM 17740</strain>
    </source>
</reference>
<dbReference type="Gene3D" id="3.40.50.12780">
    <property type="entry name" value="N-terminal domain of ligase-like"/>
    <property type="match status" value="1"/>
</dbReference>
<protein>
    <submittedName>
        <fullName evidence="2">Phenylacetate-CoA ligase</fullName>
        <ecNumber evidence="2">6.2.1.30</ecNumber>
    </submittedName>
</protein>
<dbReference type="PANTHER" id="PTHR43845:SF1">
    <property type="entry name" value="BLR5969 PROTEIN"/>
    <property type="match status" value="1"/>
</dbReference>
<dbReference type="Gene3D" id="3.30.300.30">
    <property type="match status" value="1"/>
</dbReference>
<dbReference type="EMBL" id="JAUSUQ010000010">
    <property type="protein sequence ID" value="MDQ0339933.1"/>
    <property type="molecule type" value="Genomic_DNA"/>
</dbReference>
<dbReference type="SUPFAM" id="SSF56801">
    <property type="entry name" value="Acetyl-CoA synthetase-like"/>
    <property type="match status" value="1"/>
</dbReference>
<dbReference type="Proteomes" id="UP001232445">
    <property type="component" value="Unassembled WGS sequence"/>
</dbReference>
<comment type="caution">
    <text evidence="2">The sequence shown here is derived from an EMBL/GenBank/DDBJ whole genome shotgun (WGS) entry which is preliminary data.</text>
</comment>
<dbReference type="InterPro" id="IPR045851">
    <property type="entry name" value="AMP-bd_C_sf"/>
</dbReference>